<reference evidence="2" key="1">
    <citation type="submission" date="2019-07" db="EMBL/GenBank/DDBJ databases">
        <authorList>
            <person name="Dittberner H."/>
        </authorList>
    </citation>
    <scope>NUCLEOTIDE SEQUENCE [LARGE SCALE GENOMIC DNA]</scope>
</reference>
<dbReference type="AlphaFoldDB" id="A0A565B409"/>
<organism evidence="2 3">
    <name type="scientific">Arabis nemorensis</name>
    <dbReference type="NCBI Taxonomy" id="586526"/>
    <lineage>
        <taxon>Eukaryota</taxon>
        <taxon>Viridiplantae</taxon>
        <taxon>Streptophyta</taxon>
        <taxon>Embryophyta</taxon>
        <taxon>Tracheophyta</taxon>
        <taxon>Spermatophyta</taxon>
        <taxon>Magnoliopsida</taxon>
        <taxon>eudicotyledons</taxon>
        <taxon>Gunneridae</taxon>
        <taxon>Pentapetalae</taxon>
        <taxon>rosids</taxon>
        <taxon>malvids</taxon>
        <taxon>Brassicales</taxon>
        <taxon>Brassicaceae</taxon>
        <taxon>Arabideae</taxon>
        <taxon>Arabis</taxon>
    </lineage>
</organism>
<accession>A0A565B409</accession>
<comment type="caution">
    <text evidence="2">The sequence shown here is derived from an EMBL/GenBank/DDBJ whole genome shotgun (WGS) entry which is preliminary data.</text>
</comment>
<evidence type="ECO:0000313" key="3">
    <source>
        <dbReference type="Proteomes" id="UP000489600"/>
    </source>
</evidence>
<name>A0A565B409_9BRAS</name>
<dbReference type="Proteomes" id="UP000489600">
    <property type="component" value="Unassembled WGS sequence"/>
</dbReference>
<proteinExistence type="predicted"/>
<protein>
    <submittedName>
        <fullName evidence="2">Uncharacterized protein</fullName>
    </submittedName>
</protein>
<feature type="region of interest" description="Disordered" evidence="1">
    <location>
        <begin position="1"/>
        <end position="31"/>
    </location>
</feature>
<sequence length="86" mass="10180">MDLFGEEKDEEKEAVEERVAAKDSKKHKESPTGFSVITHHLLRTFDLHFSSQNQISQTWKPRHIPYRDSRRKLLPWTKRVGSSWTC</sequence>
<evidence type="ECO:0000256" key="1">
    <source>
        <dbReference type="SAM" id="MobiDB-lite"/>
    </source>
</evidence>
<dbReference type="EMBL" id="CABITT030000003">
    <property type="protein sequence ID" value="VVA96337.1"/>
    <property type="molecule type" value="Genomic_DNA"/>
</dbReference>
<evidence type="ECO:0000313" key="2">
    <source>
        <dbReference type="EMBL" id="VVA96337.1"/>
    </source>
</evidence>
<gene>
    <name evidence="2" type="ORF">ANE_LOCUS6782</name>
</gene>
<keyword evidence="3" id="KW-1185">Reference proteome</keyword>